<protein>
    <submittedName>
        <fullName evidence="1">Uncharacterized protein</fullName>
    </submittedName>
</protein>
<dbReference type="AlphaFoldDB" id="A0A1X1R3L5"/>
<reference evidence="1 2" key="1">
    <citation type="submission" date="2016-01" db="EMBL/GenBank/DDBJ databases">
        <title>The new phylogeny of the genus Mycobacterium.</title>
        <authorList>
            <person name="Tarcisio F."/>
            <person name="Conor M."/>
            <person name="Antonella G."/>
            <person name="Elisabetta G."/>
            <person name="Giulia F.S."/>
            <person name="Sara T."/>
            <person name="Anna F."/>
            <person name="Clotilde B."/>
            <person name="Roberto B."/>
            <person name="Veronica D.S."/>
            <person name="Fabio R."/>
            <person name="Monica P."/>
            <person name="Olivier J."/>
            <person name="Enrico T."/>
            <person name="Nicola S."/>
        </authorList>
    </citation>
    <scope>NUCLEOTIDE SEQUENCE [LARGE SCALE GENOMIC DNA]</scope>
    <source>
        <strain evidence="1 2">DSM 44179</strain>
    </source>
</reference>
<dbReference type="OrthoDB" id="8225471at2"/>
<dbReference type="SUPFAM" id="SSF54427">
    <property type="entry name" value="NTF2-like"/>
    <property type="match status" value="1"/>
</dbReference>
<dbReference type="EMBL" id="LQOJ01000054">
    <property type="protein sequence ID" value="ORU98913.1"/>
    <property type="molecule type" value="Genomic_DNA"/>
</dbReference>
<proteinExistence type="predicted"/>
<organism evidence="1 2">
    <name type="scientific">Mycolicibacterium fallax</name>
    <name type="common">Mycobacterium fallax</name>
    <dbReference type="NCBI Taxonomy" id="1793"/>
    <lineage>
        <taxon>Bacteria</taxon>
        <taxon>Bacillati</taxon>
        <taxon>Actinomycetota</taxon>
        <taxon>Actinomycetes</taxon>
        <taxon>Mycobacteriales</taxon>
        <taxon>Mycobacteriaceae</taxon>
        <taxon>Mycolicibacterium</taxon>
    </lineage>
</organism>
<dbReference type="InterPro" id="IPR032710">
    <property type="entry name" value="NTF2-like_dom_sf"/>
</dbReference>
<dbReference type="NCBIfam" id="TIGR02246">
    <property type="entry name" value="SgcJ/EcaC family oxidoreductase"/>
    <property type="match status" value="1"/>
</dbReference>
<dbReference type="CDD" id="cd00531">
    <property type="entry name" value="NTF2_like"/>
    <property type="match status" value="1"/>
</dbReference>
<dbReference type="Gene3D" id="3.10.450.50">
    <property type="match status" value="1"/>
</dbReference>
<evidence type="ECO:0000313" key="2">
    <source>
        <dbReference type="Proteomes" id="UP000193484"/>
    </source>
</evidence>
<dbReference type="Pfam" id="PF13577">
    <property type="entry name" value="SnoaL_4"/>
    <property type="match status" value="1"/>
</dbReference>
<keyword evidence="2" id="KW-1185">Reference proteome</keyword>
<name>A0A1X1R3L5_MYCFA</name>
<dbReference type="Proteomes" id="UP000193484">
    <property type="component" value="Unassembled WGS sequence"/>
</dbReference>
<dbReference type="STRING" id="1793.AWC04_17385"/>
<dbReference type="RefSeq" id="WP_085099568.1">
    <property type="nucleotide sequence ID" value="NZ_AP022603.1"/>
</dbReference>
<evidence type="ECO:0000313" key="1">
    <source>
        <dbReference type="EMBL" id="ORU98913.1"/>
    </source>
</evidence>
<comment type="caution">
    <text evidence="1">The sequence shown here is derived from an EMBL/GenBank/DDBJ whole genome shotgun (WGS) entry which is preliminary data.</text>
</comment>
<sequence length="164" mass="17632">MTGESAEQRLDRLERRVRELADLLEIQQLLAAYGPLVDAGDATAVAELWSPDGSYLVEGWAMHGRAELAAMVNSAAHQSLITAGSAHFLGPARIRVDGDEAEAVCESLLIRHRDRGWVVARASANHFRLARGDGRWQITARSTRALDGDPAGRELLGRAAGPAG</sequence>
<accession>A0A1X1R3L5</accession>
<dbReference type="InterPro" id="IPR037401">
    <property type="entry name" value="SnoaL-like"/>
</dbReference>
<gene>
    <name evidence="1" type="ORF">AWC04_17385</name>
</gene>
<dbReference type="InterPro" id="IPR011944">
    <property type="entry name" value="Steroid_delta5-4_isomerase"/>
</dbReference>